<dbReference type="SUPFAM" id="SSF48452">
    <property type="entry name" value="TPR-like"/>
    <property type="match status" value="1"/>
</dbReference>
<sequence>ARETIEISKLMIKKRIQIDKESLTQLGTIANQFNWHGEAVRFYKMTLEPVSTYSYNYINYIKSLIRSGERTHAQHIFSELCEAPPEDGYDDFSVYRWYYILIISTIYLQQEEATKSLYSEAIQELNNDDVLTLERRIYFTYKQEQMHDKAHDFLQQLVEDNPYSGPRWELFGNYYQDCNLQDSTQICYEKAVQCYHSNPLGLRVILKLSDIYLAQNRKQDIVALFQNLLTCNQGKYHVHARIKNWCENNEAS</sequence>
<evidence type="ECO:0000313" key="1">
    <source>
        <dbReference type="EMBL" id="GAJ05058.1"/>
    </source>
</evidence>
<name>X1TIB7_9ZZZZ</name>
<feature type="non-terminal residue" evidence="1">
    <location>
        <position position="252"/>
    </location>
</feature>
<accession>X1TIB7</accession>
<organism evidence="1">
    <name type="scientific">marine sediment metagenome</name>
    <dbReference type="NCBI Taxonomy" id="412755"/>
    <lineage>
        <taxon>unclassified sequences</taxon>
        <taxon>metagenomes</taxon>
        <taxon>ecological metagenomes</taxon>
    </lineage>
</organism>
<dbReference type="InterPro" id="IPR011990">
    <property type="entry name" value="TPR-like_helical_dom_sf"/>
</dbReference>
<gene>
    <name evidence="1" type="ORF">S12H4_46745</name>
</gene>
<dbReference type="EMBL" id="BARW01029040">
    <property type="protein sequence ID" value="GAJ05058.1"/>
    <property type="molecule type" value="Genomic_DNA"/>
</dbReference>
<comment type="caution">
    <text evidence="1">The sequence shown here is derived from an EMBL/GenBank/DDBJ whole genome shotgun (WGS) entry which is preliminary data.</text>
</comment>
<dbReference type="AlphaFoldDB" id="X1TIB7"/>
<dbReference type="Gene3D" id="1.25.40.10">
    <property type="entry name" value="Tetratricopeptide repeat domain"/>
    <property type="match status" value="1"/>
</dbReference>
<proteinExistence type="predicted"/>
<protein>
    <recommendedName>
        <fullName evidence="2">Tetratricopeptide repeat protein</fullName>
    </recommendedName>
</protein>
<feature type="non-terminal residue" evidence="1">
    <location>
        <position position="1"/>
    </location>
</feature>
<reference evidence="1" key="1">
    <citation type="journal article" date="2014" name="Front. Microbiol.">
        <title>High frequency of phylogenetically diverse reductive dehalogenase-homologous genes in deep subseafloor sedimentary metagenomes.</title>
        <authorList>
            <person name="Kawai M."/>
            <person name="Futagami T."/>
            <person name="Toyoda A."/>
            <person name="Takaki Y."/>
            <person name="Nishi S."/>
            <person name="Hori S."/>
            <person name="Arai W."/>
            <person name="Tsubouchi T."/>
            <person name="Morono Y."/>
            <person name="Uchiyama I."/>
            <person name="Ito T."/>
            <person name="Fujiyama A."/>
            <person name="Inagaki F."/>
            <person name="Takami H."/>
        </authorList>
    </citation>
    <scope>NUCLEOTIDE SEQUENCE</scope>
    <source>
        <strain evidence="1">Expedition CK06-06</strain>
    </source>
</reference>
<evidence type="ECO:0008006" key="2">
    <source>
        <dbReference type="Google" id="ProtNLM"/>
    </source>
</evidence>